<evidence type="ECO:0000256" key="6">
    <source>
        <dbReference type="ARBA" id="ARBA00022787"/>
    </source>
</evidence>
<evidence type="ECO:0000256" key="18">
    <source>
        <dbReference type="SAM" id="Phobius"/>
    </source>
</evidence>
<evidence type="ECO:0000256" key="5">
    <source>
        <dbReference type="ARBA" id="ARBA00022692"/>
    </source>
</evidence>
<feature type="transmembrane region" description="Helical" evidence="18">
    <location>
        <begin position="562"/>
        <end position="581"/>
    </location>
</feature>
<comment type="cofactor">
    <cofactor evidence="1 16">
        <name>FAD</name>
        <dbReference type="ChEBI" id="CHEBI:57692"/>
    </cofactor>
</comment>
<dbReference type="GO" id="GO:0071949">
    <property type="term" value="F:FAD binding"/>
    <property type="evidence" value="ECO:0007669"/>
    <property type="project" value="InterPro"/>
</dbReference>
<comment type="pathway">
    <text evidence="16">Cofactor biosynthesis; NAD(+) biosynthesis; quinolinate from L-kynurenine: step 1/3.</text>
</comment>
<dbReference type="FunFam" id="3.50.50.60:FF:000105">
    <property type="entry name" value="Kynurenine 3-monooxygenase"/>
    <property type="match status" value="1"/>
</dbReference>
<evidence type="ECO:0000256" key="8">
    <source>
        <dbReference type="ARBA" id="ARBA00022857"/>
    </source>
</evidence>
<keyword evidence="4 16" id="KW-0662">Pyridine nucleotide biosynthesis</keyword>
<keyword evidence="8 16" id="KW-0521">NADP</keyword>
<protein>
    <recommendedName>
        <fullName evidence="16">Kynurenine 3-monooxygenase</fullName>
        <ecNumber evidence="16">1.14.13.9</ecNumber>
    </recommendedName>
    <alternativeName>
        <fullName evidence="16">Kynurenine 3-hydroxylase</fullName>
    </alternativeName>
</protein>
<evidence type="ECO:0000256" key="14">
    <source>
        <dbReference type="ARBA" id="ARBA00047818"/>
    </source>
</evidence>
<comment type="subcellular location">
    <subcellularLocation>
        <location evidence="2 16">Mitochondrion outer membrane</location>
        <topology evidence="2 16">Multi-pass membrane protein</topology>
    </subcellularLocation>
</comment>
<dbReference type="GO" id="GO:0043420">
    <property type="term" value="P:anthranilate metabolic process"/>
    <property type="evidence" value="ECO:0007669"/>
    <property type="project" value="UniProtKB-UniRule"/>
</dbReference>
<keyword evidence="7 16" id="KW-0274">FAD</keyword>
<dbReference type="Pfam" id="PF01494">
    <property type="entry name" value="FAD_binding_3"/>
    <property type="match status" value="1"/>
</dbReference>
<evidence type="ECO:0000256" key="16">
    <source>
        <dbReference type="HAMAP-Rule" id="MF_03018"/>
    </source>
</evidence>
<keyword evidence="22" id="KW-1185">Reference proteome</keyword>
<dbReference type="PRINTS" id="PR00420">
    <property type="entry name" value="RNGMNOXGNASE"/>
</dbReference>
<dbReference type="AlphaFoldDB" id="A0A8K1LRG5"/>
<evidence type="ECO:0000256" key="3">
    <source>
        <dbReference type="ARBA" id="ARBA00022630"/>
    </source>
</evidence>
<evidence type="ECO:0000256" key="13">
    <source>
        <dbReference type="ARBA" id="ARBA00023136"/>
    </source>
</evidence>
<keyword evidence="17" id="KW-0175">Coiled coil</keyword>
<reference evidence="21" key="1">
    <citation type="submission" date="2019-04" db="EMBL/GenBank/DDBJ databases">
        <title>Genome assembly of Zosterops borbonicus 15179.</title>
        <authorList>
            <person name="Leroy T."/>
            <person name="Anselmetti Y."/>
            <person name="Tilak M.-K."/>
            <person name="Nabholz B."/>
        </authorList>
    </citation>
    <scope>NUCLEOTIDE SEQUENCE</scope>
    <source>
        <strain evidence="21">HGM_15179</strain>
        <tissue evidence="21">Muscle</tissue>
    </source>
</reference>
<name>A0A8K1LRG5_9PASS</name>
<dbReference type="GO" id="GO:0006569">
    <property type="term" value="P:L-tryptophan catabolic process"/>
    <property type="evidence" value="ECO:0007669"/>
    <property type="project" value="UniProtKB-UniRule"/>
</dbReference>
<proteinExistence type="inferred from homology"/>
<feature type="domain" description="DUF4587" evidence="20">
    <location>
        <begin position="142"/>
        <end position="195"/>
    </location>
</feature>
<evidence type="ECO:0000256" key="17">
    <source>
        <dbReference type="SAM" id="Coils"/>
    </source>
</evidence>
<feature type="domain" description="FAD-binding" evidence="19">
    <location>
        <begin position="196"/>
        <end position="501"/>
    </location>
</feature>
<dbReference type="OrthoDB" id="10053569at2759"/>
<keyword evidence="11 16" id="KW-0503">Monooxygenase</keyword>
<evidence type="ECO:0000256" key="4">
    <source>
        <dbReference type="ARBA" id="ARBA00022642"/>
    </source>
</evidence>
<evidence type="ECO:0000313" key="21">
    <source>
        <dbReference type="EMBL" id="TRZ23236.1"/>
    </source>
</evidence>
<feature type="coiled-coil region" evidence="17">
    <location>
        <begin position="12"/>
        <end position="67"/>
    </location>
</feature>
<keyword evidence="5 18" id="KW-0812">Transmembrane</keyword>
<dbReference type="UniPathway" id="UPA00253">
    <property type="reaction ID" value="UER00328"/>
</dbReference>
<dbReference type="PANTHER" id="PTHR46028:SF2">
    <property type="entry name" value="KYNURENINE 3-MONOOXYGENASE"/>
    <property type="match status" value="1"/>
</dbReference>
<dbReference type="PANTHER" id="PTHR46028">
    <property type="entry name" value="KYNURENINE 3-MONOOXYGENASE"/>
    <property type="match status" value="1"/>
</dbReference>
<feature type="transmembrane region" description="Helical" evidence="18">
    <location>
        <begin position="602"/>
        <end position="618"/>
    </location>
</feature>
<dbReference type="Proteomes" id="UP000796761">
    <property type="component" value="Unassembled WGS sequence"/>
</dbReference>
<comment type="caution">
    <text evidence="21">The sequence shown here is derived from an EMBL/GenBank/DDBJ whole genome shotgun (WGS) entry which is preliminary data.</text>
</comment>
<keyword evidence="10 16" id="KW-0560">Oxidoreductase</keyword>
<evidence type="ECO:0000256" key="2">
    <source>
        <dbReference type="ARBA" id="ARBA00004374"/>
    </source>
</evidence>
<dbReference type="SUPFAM" id="SSF51905">
    <property type="entry name" value="FAD/NAD(P)-binding domain"/>
    <property type="match status" value="1"/>
</dbReference>
<comment type="similarity">
    <text evidence="16">Belongs to the aromatic-ring hydroxylase family. KMO subfamily.</text>
</comment>
<dbReference type="GO" id="GO:0004502">
    <property type="term" value="F:kynurenine 3-monooxygenase activity"/>
    <property type="evidence" value="ECO:0007669"/>
    <property type="project" value="UniProtKB-UniRule"/>
</dbReference>
<organism evidence="21 22">
    <name type="scientific">Zosterops borbonicus</name>
    <dbReference type="NCBI Taxonomy" id="364589"/>
    <lineage>
        <taxon>Eukaryota</taxon>
        <taxon>Metazoa</taxon>
        <taxon>Chordata</taxon>
        <taxon>Craniata</taxon>
        <taxon>Vertebrata</taxon>
        <taxon>Euteleostomi</taxon>
        <taxon>Archelosauria</taxon>
        <taxon>Archosauria</taxon>
        <taxon>Dinosauria</taxon>
        <taxon>Saurischia</taxon>
        <taxon>Theropoda</taxon>
        <taxon>Coelurosauria</taxon>
        <taxon>Aves</taxon>
        <taxon>Neognathae</taxon>
        <taxon>Neoaves</taxon>
        <taxon>Telluraves</taxon>
        <taxon>Australaves</taxon>
        <taxon>Passeriformes</taxon>
        <taxon>Sylvioidea</taxon>
        <taxon>Zosteropidae</taxon>
        <taxon>Zosterops</taxon>
    </lineage>
</organism>
<dbReference type="EMBL" id="SWJQ01000080">
    <property type="protein sequence ID" value="TRZ23236.1"/>
    <property type="molecule type" value="Genomic_DNA"/>
</dbReference>
<evidence type="ECO:0000256" key="7">
    <source>
        <dbReference type="ARBA" id="ARBA00022827"/>
    </source>
</evidence>
<dbReference type="GO" id="GO:0019805">
    <property type="term" value="P:quinolinate biosynthetic process"/>
    <property type="evidence" value="ECO:0007669"/>
    <property type="project" value="UniProtKB-UniRule"/>
</dbReference>
<evidence type="ECO:0000256" key="12">
    <source>
        <dbReference type="ARBA" id="ARBA00023128"/>
    </source>
</evidence>
<dbReference type="InterPro" id="IPR036188">
    <property type="entry name" value="FAD/NAD-bd_sf"/>
</dbReference>
<evidence type="ECO:0000313" key="22">
    <source>
        <dbReference type="Proteomes" id="UP000796761"/>
    </source>
</evidence>
<keyword evidence="6 16" id="KW-1000">Mitochondrion outer membrane</keyword>
<comment type="function">
    <text evidence="15">Catalyzes the hydroxylation of L-kynurenine (L-Kyn) to form 3-hydroxy-L-kynurenine (L-3OHKyn). Required for synthesis of quinolinic acid, a neurotoxic NMDA receptor antagonist and potential endogenous inhibitor of NMDA receptor signaling in axonal targeting, synaptogenesis and apoptosis during brain development. Quinolinic acid may also affect NMDA receptor signaling in pancreatic beta cells, osteoblasts, myocardial cells, and the gastrointestinal tract.</text>
</comment>
<accession>A0A8K1LRG5</accession>
<dbReference type="EC" id="1.14.13.9" evidence="16"/>
<dbReference type="Gene3D" id="3.50.50.60">
    <property type="entry name" value="FAD/NAD(P)-binding domain"/>
    <property type="match status" value="1"/>
</dbReference>
<dbReference type="GO" id="GO:0005741">
    <property type="term" value="C:mitochondrial outer membrane"/>
    <property type="evidence" value="ECO:0007669"/>
    <property type="project" value="UniProtKB-SubCell"/>
</dbReference>
<evidence type="ECO:0000259" key="19">
    <source>
        <dbReference type="Pfam" id="PF01494"/>
    </source>
</evidence>
<gene>
    <name evidence="16" type="primary">KMO</name>
    <name evidence="21" type="ORF">HGM15179_003872</name>
</gene>
<evidence type="ECO:0000256" key="11">
    <source>
        <dbReference type="ARBA" id="ARBA00023033"/>
    </source>
</evidence>
<dbReference type="InterPro" id="IPR027545">
    <property type="entry name" value="Kynurenine_monooxygenase"/>
</dbReference>
<evidence type="ECO:0000256" key="1">
    <source>
        <dbReference type="ARBA" id="ARBA00001974"/>
    </source>
</evidence>
<evidence type="ECO:0000256" key="10">
    <source>
        <dbReference type="ARBA" id="ARBA00023002"/>
    </source>
</evidence>
<evidence type="ECO:0000256" key="9">
    <source>
        <dbReference type="ARBA" id="ARBA00022989"/>
    </source>
</evidence>
<keyword evidence="13 16" id="KW-0472">Membrane</keyword>
<dbReference type="GO" id="GO:0034354">
    <property type="term" value="P:'de novo' NAD+ biosynthetic process from L-tryptophan"/>
    <property type="evidence" value="ECO:0007669"/>
    <property type="project" value="UniProtKB-UniRule"/>
</dbReference>
<keyword evidence="3 16" id="KW-0285">Flavoprotein</keyword>
<evidence type="ECO:0000256" key="15">
    <source>
        <dbReference type="ARBA" id="ARBA00059455"/>
    </source>
</evidence>
<evidence type="ECO:0000259" key="20">
    <source>
        <dbReference type="Pfam" id="PF15248"/>
    </source>
</evidence>
<sequence length="652" mass="74235">MANPSVVDQLTRLKLRLLEKRLENEQENLEKMESSLPAARNRPQDMLQNALRQRKDLLQELREQHLLEELSQPPAPAGGTCHDHRAALPQVYEIPFPASQVEPPRIIQQTMPTQPATIIQQLPQPSPVITQIPPAQTFAAPRSGSIKEDMVEMMLMQNAQMHQVMMQNMMLKALPPAALAQLGGGSSALLQHPQQVGALNACFFARRGFQVDVYEAREDIRVSSFARGRSINLALSHRGRQALRAVGMEEQIVAKGIPMRARRIHTPSGKKYSIPYGKKNQYILSVDRANLNKELLTAAEKYSNTKLFFGHKLLGCNAELGTLSIRRSDQQTLEVSYDLIVGCDGAFSTVRKQFLRQTRFNYSHEYIPHGYMELTIPPKDGDFAMEPNYLHIWPRNTFMMIALPNMDKSFTCTLFMPFEEFEKLTTGEQVLGFFQTYFPDAIPLIGEQELKHDYFLLPAQAMISVKCSSYNLSSRCVLMGDAAHAVVPFYGQGMNAGFEDCLVFDELMDQFHNDFGACLPEFSRLRVPDDHAISDLAMYNYVEMREHVNSTWFIFRKHVDNLLHALMPSTIVPLYTMVTFTRIRYHEALQRWRWQTKVINRGLLVVGAAGLGGTYLLIKRLARNLNFCLEDLWGWPHHLRNIGNLPFGTRVV</sequence>
<dbReference type="Pfam" id="PF15248">
    <property type="entry name" value="DUF4587"/>
    <property type="match status" value="1"/>
</dbReference>
<keyword evidence="9 18" id="KW-1133">Transmembrane helix</keyword>
<dbReference type="InterPro" id="IPR027904">
    <property type="entry name" value="DUF4587"/>
</dbReference>
<comment type="catalytic activity">
    <reaction evidence="14 16">
        <text>L-kynurenine + NADPH + O2 + H(+) = 3-hydroxy-L-kynurenine + NADP(+) + H2O</text>
        <dbReference type="Rhea" id="RHEA:20545"/>
        <dbReference type="ChEBI" id="CHEBI:15377"/>
        <dbReference type="ChEBI" id="CHEBI:15378"/>
        <dbReference type="ChEBI" id="CHEBI:15379"/>
        <dbReference type="ChEBI" id="CHEBI:57783"/>
        <dbReference type="ChEBI" id="CHEBI:57959"/>
        <dbReference type="ChEBI" id="CHEBI:58125"/>
        <dbReference type="ChEBI" id="CHEBI:58349"/>
        <dbReference type="EC" id="1.14.13.9"/>
    </reaction>
</comment>
<dbReference type="InterPro" id="IPR002938">
    <property type="entry name" value="FAD-bd"/>
</dbReference>
<keyword evidence="12 16" id="KW-0496">Mitochondrion</keyword>
<dbReference type="GO" id="GO:0070189">
    <property type="term" value="P:kynurenine metabolic process"/>
    <property type="evidence" value="ECO:0007669"/>
    <property type="project" value="TreeGrafter"/>
</dbReference>
<dbReference type="HAMAP" id="MF_01971">
    <property type="entry name" value="Kynurenine_monooxygenase"/>
    <property type="match status" value="1"/>
</dbReference>